<dbReference type="eggNOG" id="COG0631">
    <property type="taxonomic scope" value="Bacteria"/>
</dbReference>
<dbReference type="EMBL" id="ADKX01000046">
    <property type="protein sequence ID" value="EFW03618.1"/>
    <property type="molecule type" value="Genomic_DNA"/>
</dbReference>
<dbReference type="InterPro" id="IPR036457">
    <property type="entry name" value="PPM-type-like_dom_sf"/>
</dbReference>
<dbReference type="STRING" id="100884.GCA_000269565_03658"/>
<dbReference type="RefSeq" id="WP_008790391.1">
    <property type="nucleotide sequence ID" value="NZ_AKCB01000004.1"/>
</dbReference>
<gene>
    <name evidence="2" type="ORF">HMPREF9488_03309</name>
</gene>
<dbReference type="HOGENOM" id="CLU_1109945_0_0_9"/>
<dbReference type="GeneID" id="78231410"/>
<dbReference type="InterPro" id="IPR001932">
    <property type="entry name" value="PPM-type_phosphatase-like_dom"/>
</dbReference>
<name>E7GED7_9FIRM</name>
<proteinExistence type="predicted"/>
<dbReference type="OrthoDB" id="9801841at2"/>
<sequence length="250" mass="27901">MKQLYFYGNTAKCQLDKLEDGILMEEIGDYYILMVADGNGGQAGDINIGQLAIHIMSQYLHKIINDKTTIIDIRDSLDFGFYVVSQAFLSINAMSEKYRNIYSSLSISVISKTSFNFLTASTGNTEIQLIRNGQFKRVNRVYSETYEELMAGKIEEKDFYIHPGRCRLTSALGVFPEVSADILLTGNLKEDDVVLMTSDGIYRYITPDEVISILATAQTINEGVDMVLKKVNEAGGEDNATLIVGHLFNI</sequence>
<feature type="domain" description="PPM-type phosphatase" evidence="1">
    <location>
        <begin position="3"/>
        <end position="247"/>
    </location>
</feature>
<dbReference type="SUPFAM" id="SSF81606">
    <property type="entry name" value="PP2C-like"/>
    <property type="match status" value="1"/>
</dbReference>
<evidence type="ECO:0000313" key="3">
    <source>
        <dbReference type="Proteomes" id="UP000003157"/>
    </source>
</evidence>
<evidence type="ECO:0000259" key="1">
    <source>
        <dbReference type="PROSITE" id="PS51746"/>
    </source>
</evidence>
<comment type="caution">
    <text evidence="2">The sequence shown here is derived from an EMBL/GenBank/DDBJ whole genome shotgun (WGS) entry which is preliminary data.</text>
</comment>
<dbReference type="SMART" id="SM00331">
    <property type="entry name" value="PP2C_SIG"/>
    <property type="match status" value="1"/>
</dbReference>
<dbReference type="Gene3D" id="3.60.40.10">
    <property type="entry name" value="PPM-type phosphatase domain"/>
    <property type="match status" value="1"/>
</dbReference>
<accession>E7GED7</accession>
<dbReference type="PROSITE" id="PS51746">
    <property type="entry name" value="PPM_2"/>
    <property type="match status" value="1"/>
</dbReference>
<dbReference type="SMART" id="SM00332">
    <property type="entry name" value="PP2Cc"/>
    <property type="match status" value="1"/>
</dbReference>
<dbReference type="Proteomes" id="UP000003157">
    <property type="component" value="Unassembled WGS sequence"/>
</dbReference>
<evidence type="ECO:0000313" key="2">
    <source>
        <dbReference type="EMBL" id="EFW03618.1"/>
    </source>
</evidence>
<organism evidence="2 3">
    <name type="scientific">Coprobacillus cateniformis</name>
    <dbReference type="NCBI Taxonomy" id="100884"/>
    <lineage>
        <taxon>Bacteria</taxon>
        <taxon>Bacillati</taxon>
        <taxon>Bacillota</taxon>
        <taxon>Erysipelotrichia</taxon>
        <taxon>Erysipelotrichales</taxon>
        <taxon>Coprobacillaceae</taxon>
        <taxon>Coprobacillus</taxon>
    </lineage>
</organism>
<protein>
    <recommendedName>
        <fullName evidence="1">PPM-type phosphatase domain-containing protein</fullName>
    </recommendedName>
</protein>
<dbReference type="AlphaFoldDB" id="E7GED7"/>
<reference evidence="2 3" key="1">
    <citation type="submission" date="2010-12" db="EMBL/GenBank/DDBJ databases">
        <title>The Genome Sequence of Coprobacillus sp. strain 29_1.</title>
        <authorList>
            <consortium name="The Broad Institute Genome Sequencing Platform"/>
            <person name="Earl A."/>
            <person name="Ward D."/>
            <person name="Feldgarden M."/>
            <person name="Gevers D."/>
            <person name="Daigneault M."/>
            <person name="Sibley C.D."/>
            <person name="White A."/>
            <person name="Strauss J."/>
            <person name="Allen-Vercoe E."/>
            <person name="Young S.K."/>
            <person name="Zeng Q."/>
            <person name="Gargeya S."/>
            <person name="Fitzgerald M."/>
            <person name="Haas B."/>
            <person name="Abouelleil A."/>
            <person name="Alvarado L."/>
            <person name="Arachchi H.M."/>
            <person name="Berlin A."/>
            <person name="Brown A."/>
            <person name="Chapman S.B."/>
            <person name="Chen Z."/>
            <person name="Dunbar C."/>
            <person name="Freedman E."/>
            <person name="Gearin G."/>
            <person name="Gellesch M."/>
            <person name="Goldberg J."/>
            <person name="Griggs A."/>
            <person name="Gujja S."/>
            <person name="Heilman E."/>
            <person name="Heiman D."/>
            <person name="Howarth C."/>
            <person name="Larson L."/>
            <person name="Lui A."/>
            <person name="MacDonald P.J.P."/>
            <person name="Mehta T."/>
            <person name="Montmayeur A."/>
            <person name="Murphy C."/>
            <person name="Neiman D."/>
            <person name="Pearson M."/>
            <person name="Priest M."/>
            <person name="Roberts A."/>
            <person name="Saif S."/>
            <person name="Shea T."/>
            <person name="Shenoy N."/>
            <person name="Sisk P."/>
            <person name="Stolte C."/>
            <person name="Sykes S."/>
            <person name="White J."/>
            <person name="Yandava C."/>
            <person name="Nusbaum C."/>
            <person name="Birren B."/>
        </authorList>
    </citation>
    <scope>NUCLEOTIDE SEQUENCE [LARGE SCALE GENOMIC DNA]</scope>
    <source>
        <strain evidence="2 3">29_1</strain>
    </source>
</reference>
<keyword evidence="3" id="KW-1185">Reference proteome</keyword>